<dbReference type="GeneID" id="10538305"/>
<feature type="region of interest" description="Disordered" evidence="1">
    <location>
        <begin position="84"/>
        <end position="111"/>
    </location>
</feature>
<gene>
    <name evidence="4" type="ORF">PGTG_03384</name>
</gene>
<name>E3JZF3_PUCGT</name>
<proteinExistence type="predicted"/>
<dbReference type="InParanoid" id="E3JZF3"/>
<organism evidence="4 5">
    <name type="scientific">Puccinia graminis f. sp. tritici (strain CRL 75-36-700-3 / race SCCL)</name>
    <name type="common">Black stem rust fungus</name>
    <dbReference type="NCBI Taxonomy" id="418459"/>
    <lineage>
        <taxon>Eukaryota</taxon>
        <taxon>Fungi</taxon>
        <taxon>Dikarya</taxon>
        <taxon>Basidiomycota</taxon>
        <taxon>Pucciniomycotina</taxon>
        <taxon>Pucciniomycetes</taxon>
        <taxon>Pucciniales</taxon>
        <taxon>Pucciniaceae</taxon>
        <taxon>Puccinia</taxon>
    </lineage>
</organism>
<dbReference type="HOGENOM" id="CLU_1090453_0_0_1"/>
<reference key="1">
    <citation type="submission" date="2007-01" db="EMBL/GenBank/DDBJ databases">
        <title>The Genome Sequence of Puccinia graminis f. sp. tritici Strain CRL 75-36-700-3.</title>
        <authorList>
            <consortium name="The Broad Institute Genome Sequencing Platform"/>
            <person name="Birren B."/>
            <person name="Lander E."/>
            <person name="Galagan J."/>
            <person name="Nusbaum C."/>
            <person name="Devon K."/>
            <person name="Cuomo C."/>
            <person name="Jaffe D."/>
            <person name="Butler J."/>
            <person name="Alvarez P."/>
            <person name="Gnerre S."/>
            <person name="Grabherr M."/>
            <person name="Mauceli E."/>
            <person name="Brockman W."/>
            <person name="Young S."/>
            <person name="LaButti K."/>
            <person name="Sykes S."/>
            <person name="DeCaprio D."/>
            <person name="Crawford M."/>
            <person name="Koehrsen M."/>
            <person name="Engels R."/>
            <person name="Montgomery P."/>
            <person name="Pearson M."/>
            <person name="Howarth C."/>
            <person name="Larson L."/>
            <person name="White J."/>
            <person name="Zeng Q."/>
            <person name="Kodira C."/>
            <person name="Yandava C."/>
            <person name="Alvarado L."/>
            <person name="O'Leary S."/>
            <person name="Szabo L."/>
            <person name="Dean R."/>
            <person name="Schein J."/>
        </authorList>
    </citation>
    <scope>NUCLEOTIDE SEQUENCE</scope>
    <source>
        <strain>CRL 75-36-700-3</strain>
    </source>
</reference>
<evidence type="ECO:0000256" key="2">
    <source>
        <dbReference type="SAM" id="Phobius"/>
    </source>
</evidence>
<dbReference type="KEGG" id="pgr:PGTG_03384"/>
<keyword evidence="2" id="KW-0472">Membrane</keyword>
<evidence type="ECO:0000313" key="4">
    <source>
        <dbReference type="EMBL" id="EFP77428.1"/>
    </source>
</evidence>
<protein>
    <submittedName>
        <fullName evidence="4">Uncharacterized protein</fullName>
    </submittedName>
</protein>
<feature type="compositionally biased region" description="Basic and acidic residues" evidence="1">
    <location>
        <begin position="91"/>
        <end position="109"/>
    </location>
</feature>
<reference evidence="5" key="2">
    <citation type="journal article" date="2011" name="Proc. Natl. Acad. Sci. U.S.A.">
        <title>Obligate biotrophy features unraveled by the genomic analysis of rust fungi.</title>
        <authorList>
            <person name="Duplessis S."/>
            <person name="Cuomo C.A."/>
            <person name="Lin Y.-C."/>
            <person name="Aerts A."/>
            <person name="Tisserant E."/>
            <person name="Veneault-Fourrey C."/>
            <person name="Joly D.L."/>
            <person name="Hacquard S."/>
            <person name="Amselem J."/>
            <person name="Cantarel B.L."/>
            <person name="Chiu R."/>
            <person name="Coutinho P.M."/>
            <person name="Feau N."/>
            <person name="Field M."/>
            <person name="Frey P."/>
            <person name="Gelhaye E."/>
            <person name="Goldberg J."/>
            <person name="Grabherr M.G."/>
            <person name="Kodira C.D."/>
            <person name="Kohler A."/>
            <person name="Kuees U."/>
            <person name="Lindquist E.A."/>
            <person name="Lucas S.M."/>
            <person name="Mago R."/>
            <person name="Mauceli E."/>
            <person name="Morin E."/>
            <person name="Murat C."/>
            <person name="Pangilinan J.L."/>
            <person name="Park R."/>
            <person name="Pearson M."/>
            <person name="Quesneville H."/>
            <person name="Rouhier N."/>
            <person name="Sakthikumar S."/>
            <person name="Salamov A.A."/>
            <person name="Schmutz J."/>
            <person name="Selles B."/>
            <person name="Shapiro H."/>
            <person name="Tanguay P."/>
            <person name="Tuskan G.A."/>
            <person name="Henrissat B."/>
            <person name="Van de Peer Y."/>
            <person name="Rouze P."/>
            <person name="Ellis J.G."/>
            <person name="Dodds P.N."/>
            <person name="Schein J.E."/>
            <person name="Zhong S."/>
            <person name="Hamelin R.C."/>
            <person name="Grigoriev I.V."/>
            <person name="Szabo L.J."/>
            <person name="Martin F."/>
        </authorList>
    </citation>
    <scope>NUCLEOTIDE SEQUENCE [LARGE SCALE GENOMIC DNA]</scope>
    <source>
        <strain evidence="5">CRL 75-36-700-3 / race SCCL</strain>
    </source>
</reference>
<evidence type="ECO:0000313" key="5">
    <source>
        <dbReference type="Proteomes" id="UP000008783"/>
    </source>
</evidence>
<keyword evidence="2" id="KW-1133">Transmembrane helix</keyword>
<dbReference type="RefSeq" id="XP_003321847.1">
    <property type="nucleotide sequence ID" value="XM_003321799.2"/>
</dbReference>
<dbReference type="Proteomes" id="UP000008783">
    <property type="component" value="Unassembled WGS sequence"/>
</dbReference>
<dbReference type="OrthoDB" id="2499721at2759"/>
<accession>E3JZF3</accession>
<feature type="signal peptide" evidence="3">
    <location>
        <begin position="1"/>
        <end position="19"/>
    </location>
</feature>
<feature type="transmembrane region" description="Helical" evidence="2">
    <location>
        <begin position="169"/>
        <end position="197"/>
    </location>
</feature>
<keyword evidence="2" id="KW-0812">Transmembrane</keyword>
<dbReference type="AlphaFoldDB" id="E3JZF3"/>
<dbReference type="VEuPathDB" id="FungiDB:PGTG_03384"/>
<evidence type="ECO:0000256" key="3">
    <source>
        <dbReference type="SAM" id="SignalP"/>
    </source>
</evidence>
<dbReference type="EMBL" id="DS178267">
    <property type="protein sequence ID" value="EFP77428.1"/>
    <property type="molecule type" value="Genomic_DNA"/>
</dbReference>
<feature type="chain" id="PRO_5003173092" evidence="3">
    <location>
        <begin position="20"/>
        <end position="255"/>
    </location>
</feature>
<keyword evidence="3" id="KW-0732">Signal</keyword>
<keyword evidence="5" id="KW-1185">Reference proteome</keyword>
<evidence type="ECO:0000256" key="1">
    <source>
        <dbReference type="SAM" id="MobiDB-lite"/>
    </source>
</evidence>
<sequence>MNPGKGIILLVLCMNNINAAIDVDLASMTIKPLEEASQAKYESAASVDMGKSGKLFKSPENYIASENERMAEARTIQNSFMKQAEEPVEQTVEKPVEKTREKPAEESCSRPRHQVLVRRGGCFAILGSGLLATSKGLARAGAGLQRFDQLTNAQKLRWMRMKTLNGIKYAAIGVAATVALPVVVVGGLSALTVKAAWEMLKLTRKGGLHLWKYIGKGLAATGKGLQKAGHGMQAQTAARLTKTIPPPPPEATRAG</sequence>